<keyword evidence="1" id="KW-0732">Signal</keyword>
<proteinExistence type="predicted"/>
<feature type="signal peptide" evidence="1">
    <location>
        <begin position="1"/>
        <end position="21"/>
    </location>
</feature>
<dbReference type="InterPro" id="IPR013201">
    <property type="entry name" value="Prot_inhib_I29"/>
</dbReference>
<evidence type="ECO:0000313" key="4">
    <source>
        <dbReference type="Proteomes" id="UP000053240"/>
    </source>
</evidence>
<feature type="domain" description="Cathepsin propeptide inhibitor" evidence="2">
    <location>
        <begin position="37"/>
        <end position="93"/>
    </location>
</feature>
<name>A0A194QR02_PAPMA</name>
<protein>
    <submittedName>
        <fullName evidence="3">Viral cathepsin</fullName>
    </submittedName>
</protein>
<dbReference type="Pfam" id="PF08246">
    <property type="entry name" value="Inhibitor_I29"/>
    <property type="match status" value="1"/>
</dbReference>
<dbReference type="Gene3D" id="1.10.287.2250">
    <property type="match status" value="1"/>
</dbReference>
<evidence type="ECO:0000313" key="3">
    <source>
        <dbReference type="EMBL" id="KPJ07400.1"/>
    </source>
</evidence>
<gene>
    <name evidence="3" type="ORF">RR48_08413</name>
</gene>
<organism evidence="3 4">
    <name type="scientific">Papilio machaon</name>
    <name type="common">Old World swallowtail butterfly</name>
    <dbReference type="NCBI Taxonomy" id="76193"/>
    <lineage>
        <taxon>Eukaryota</taxon>
        <taxon>Metazoa</taxon>
        <taxon>Ecdysozoa</taxon>
        <taxon>Arthropoda</taxon>
        <taxon>Hexapoda</taxon>
        <taxon>Insecta</taxon>
        <taxon>Pterygota</taxon>
        <taxon>Neoptera</taxon>
        <taxon>Endopterygota</taxon>
        <taxon>Lepidoptera</taxon>
        <taxon>Glossata</taxon>
        <taxon>Ditrysia</taxon>
        <taxon>Papilionoidea</taxon>
        <taxon>Papilionidae</taxon>
        <taxon>Papilioninae</taxon>
        <taxon>Papilio</taxon>
    </lineage>
</organism>
<feature type="chain" id="PRO_5008264561" evidence="1">
    <location>
        <begin position="22"/>
        <end position="104"/>
    </location>
</feature>
<evidence type="ECO:0000256" key="1">
    <source>
        <dbReference type="SAM" id="SignalP"/>
    </source>
</evidence>
<dbReference type="SUPFAM" id="SSF54001">
    <property type="entry name" value="Cysteine proteinases"/>
    <property type="match status" value="1"/>
</dbReference>
<dbReference type="SMART" id="SM00848">
    <property type="entry name" value="Inhibitor_I29"/>
    <property type="match status" value="1"/>
</dbReference>
<sequence length="104" mass="12394">MSFIILFVSLNILLCVNQSDAVIKKPRYEEKDVGNLFLKFVSDYNKSYKNYEDWLEHYEAFIQNLLWINYLNAIQDTVVYDINSMSDQTAEESRRMFNGLYGRE</sequence>
<dbReference type="EMBL" id="KQ461185">
    <property type="protein sequence ID" value="KPJ07400.1"/>
    <property type="molecule type" value="Genomic_DNA"/>
</dbReference>
<keyword evidence="4" id="KW-1185">Reference proteome</keyword>
<dbReference type="AlphaFoldDB" id="A0A194QR02"/>
<dbReference type="InParanoid" id="A0A194QR02"/>
<dbReference type="Proteomes" id="UP000053240">
    <property type="component" value="Unassembled WGS sequence"/>
</dbReference>
<dbReference type="InterPro" id="IPR038765">
    <property type="entry name" value="Papain-like_cys_pep_sf"/>
</dbReference>
<evidence type="ECO:0000259" key="2">
    <source>
        <dbReference type="SMART" id="SM00848"/>
    </source>
</evidence>
<reference evidence="3 4" key="1">
    <citation type="journal article" date="2015" name="Nat. Commun.">
        <title>Outbred genome sequencing and CRISPR/Cas9 gene editing in butterflies.</title>
        <authorList>
            <person name="Li X."/>
            <person name="Fan D."/>
            <person name="Zhang W."/>
            <person name="Liu G."/>
            <person name="Zhang L."/>
            <person name="Zhao L."/>
            <person name="Fang X."/>
            <person name="Chen L."/>
            <person name="Dong Y."/>
            <person name="Chen Y."/>
            <person name="Ding Y."/>
            <person name="Zhao R."/>
            <person name="Feng M."/>
            <person name="Zhu Y."/>
            <person name="Feng Y."/>
            <person name="Jiang X."/>
            <person name="Zhu D."/>
            <person name="Xiang H."/>
            <person name="Feng X."/>
            <person name="Li S."/>
            <person name="Wang J."/>
            <person name="Zhang G."/>
            <person name="Kronforst M.R."/>
            <person name="Wang W."/>
        </authorList>
    </citation>
    <scope>NUCLEOTIDE SEQUENCE [LARGE SCALE GENOMIC DNA]</scope>
    <source>
        <strain evidence="3">Ya'a_city_454_Pm</strain>
        <tissue evidence="3">Whole body</tissue>
    </source>
</reference>
<accession>A0A194QR02</accession>